<sequence length="500" mass="56850">MYIGLIITVSFVQKVFASNRVFTYGLINGHSAEYDGMNLAANNDYNLNNVSIILKRFNISENINLFTQASLLLQQNVVALIEGSHTKTSACALSTVTGIPLICLHGDSRPFDLQCENAIQMSAGYRDYAHATLDILNTFGWENVVLIFDDSFLYEAGYFQVISRTPNVNHTVNLVRFFEQDENEDPTASVFRAIEEIDNIEADVLLLYTKTEITELMLKLLHAQICVLEERCKYNLVKLTFILVHSRQKPCQHKHVYKWIIQGQVPLYLNGLRNDVVLALKIPYIQSSAPDELEKAVGLSNYSKTIKDLKALAYDAVQVVNQAVNIKPCLSMNGTSVGLKDTSEMLTCMRKSYRPVTFIFVHILFIDRYVANQQPCDLTVVPGLSTDKGLSFALQDNDPHAKDFKLAILRLHENHFLDNLRREWWETKNECPQEHETTLSRERIGLMSMLGVYVVMGVGIVVACLTLIAEIFWKRRQQKIISKVGVRRFVNRVDFNIVNI</sequence>
<comment type="caution">
    <text evidence="2">The sequence shown here is derived from an EMBL/GenBank/DDBJ whole genome shotgun (WGS) entry which is preliminary data.</text>
</comment>
<evidence type="ECO:0000313" key="2">
    <source>
        <dbReference type="EMBL" id="KAJ7337780.1"/>
    </source>
</evidence>
<dbReference type="InterPro" id="IPR028082">
    <property type="entry name" value="Peripla_BP_I"/>
</dbReference>
<dbReference type="EMBL" id="MU827780">
    <property type="protein sequence ID" value="KAJ7337780.1"/>
    <property type="molecule type" value="Genomic_DNA"/>
</dbReference>
<dbReference type="Gene3D" id="3.40.190.10">
    <property type="entry name" value="Periplasmic binding protein-like II"/>
    <property type="match status" value="1"/>
</dbReference>
<dbReference type="SUPFAM" id="SSF53850">
    <property type="entry name" value="Periplasmic binding protein-like II"/>
    <property type="match status" value="1"/>
</dbReference>
<keyword evidence="2" id="KW-0675">Receptor</keyword>
<evidence type="ECO:0000256" key="1">
    <source>
        <dbReference type="SAM" id="Phobius"/>
    </source>
</evidence>
<evidence type="ECO:0000313" key="3">
    <source>
        <dbReference type="Proteomes" id="UP001163046"/>
    </source>
</evidence>
<dbReference type="SUPFAM" id="SSF53822">
    <property type="entry name" value="Periplasmic binding protein-like I"/>
    <property type="match status" value="1"/>
</dbReference>
<feature type="transmembrane region" description="Helical" evidence="1">
    <location>
        <begin position="450"/>
        <end position="473"/>
    </location>
</feature>
<dbReference type="PANTHER" id="PTHR18966">
    <property type="entry name" value="IONOTROPIC GLUTAMATE RECEPTOR"/>
    <property type="match status" value="1"/>
</dbReference>
<protein>
    <submittedName>
        <fullName evidence="2">Glutamate receptor ionotropic, delta-1</fullName>
    </submittedName>
</protein>
<dbReference type="InterPro" id="IPR015683">
    <property type="entry name" value="Ionotropic_Glu_rcpt"/>
</dbReference>
<proteinExistence type="predicted"/>
<dbReference type="OrthoDB" id="5958147at2759"/>
<organism evidence="2 3">
    <name type="scientific">Desmophyllum pertusum</name>
    <dbReference type="NCBI Taxonomy" id="174260"/>
    <lineage>
        <taxon>Eukaryota</taxon>
        <taxon>Metazoa</taxon>
        <taxon>Cnidaria</taxon>
        <taxon>Anthozoa</taxon>
        <taxon>Hexacorallia</taxon>
        <taxon>Scleractinia</taxon>
        <taxon>Caryophylliina</taxon>
        <taxon>Caryophylliidae</taxon>
        <taxon>Desmophyllum</taxon>
    </lineage>
</organism>
<dbReference type="AlphaFoldDB" id="A0A9W9YEU6"/>
<accession>A0A9W9YEU6</accession>
<keyword evidence="1" id="KW-0812">Transmembrane</keyword>
<name>A0A9W9YEU6_9CNID</name>
<keyword evidence="3" id="KW-1185">Reference proteome</keyword>
<dbReference type="Proteomes" id="UP001163046">
    <property type="component" value="Unassembled WGS sequence"/>
</dbReference>
<keyword evidence="1" id="KW-0472">Membrane</keyword>
<keyword evidence="1" id="KW-1133">Transmembrane helix</keyword>
<reference evidence="2" key="1">
    <citation type="submission" date="2023-01" db="EMBL/GenBank/DDBJ databases">
        <title>Genome assembly of the deep-sea coral Lophelia pertusa.</title>
        <authorList>
            <person name="Herrera S."/>
            <person name="Cordes E."/>
        </authorList>
    </citation>
    <scope>NUCLEOTIDE SEQUENCE</scope>
    <source>
        <strain evidence="2">USNM1676648</strain>
        <tissue evidence="2">Polyp</tissue>
    </source>
</reference>
<dbReference type="Gene3D" id="3.40.50.2300">
    <property type="match status" value="2"/>
</dbReference>
<gene>
    <name evidence="2" type="primary">GRID1</name>
    <name evidence="2" type="ORF">OS493_007936</name>
</gene>